<sequence length="377" mass="42596">MAYLESYISQDDYLARMERGVLYEGFVEGVGYAYFDTVAVPPPELVGARNRFATTTSAYDVLQWQKIETTEEAFRKSLGKVEPDIYDRLVKRLPGGMIQVQMGENDYYVLPEKHSEVQIAYQRDEFSVFLKISAKNTQTNDYRETSYHEVDPVKRIIDWTSLGVAARGAKAGFDAARWGVEVPRAWRKVPMVRKTELWSRGLMKNSERHKQAYELSKKLKAKGIKIKPSVVRKEYIPSKLTRTSRNLGILSIAIIGADIMNSHSFRVSHVYNSVILGASAIPAVGWIIGGTAFAADIISLIVSGETIGGHLDSLSDEVLKTENGEILEWKHQKKDPHVFKSSQRVDPIDFPPSPFIIQQDKTRVAKPNFDPSLLRKK</sequence>
<reference evidence="1 2" key="1">
    <citation type="submission" date="2014-08" db="EMBL/GenBank/DDBJ databases">
        <title>Porphyromonas gulae strain:COT-052_OH3439 Genome sequencing.</title>
        <authorList>
            <person name="Wallis C."/>
            <person name="Deusch O."/>
            <person name="O'Flynn C."/>
            <person name="Davis I."/>
            <person name="Jospin G."/>
            <person name="Darling A.E."/>
            <person name="Coil D.A."/>
            <person name="Alexiev A."/>
            <person name="Horsfall A."/>
            <person name="Kirkwood N."/>
            <person name="Harris S."/>
            <person name="Eisen J.A."/>
        </authorList>
    </citation>
    <scope>NUCLEOTIDE SEQUENCE [LARGE SCALE GENOMIC DNA]</scope>
    <source>
        <strain evidence="2">COT-052 OH3439</strain>
    </source>
</reference>
<keyword evidence="2" id="KW-1185">Reference proteome</keyword>
<organism evidence="1 2">
    <name type="scientific">Porphyromonas gulae</name>
    <dbReference type="NCBI Taxonomy" id="111105"/>
    <lineage>
        <taxon>Bacteria</taxon>
        <taxon>Pseudomonadati</taxon>
        <taxon>Bacteroidota</taxon>
        <taxon>Bacteroidia</taxon>
        <taxon>Bacteroidales</taxon>
        <taxon>Porphyromonadaceae</taxon>
        <taxon>Porphyromonas</taxon>
    </lineage>
</organism>
<dbReference type="RefSeq" id="WP_039426149.1">
    <property type="nucleotide sequence ID" value="NZ_JRAK01000129.1"/>
</dbReference>
<name>A0A0A2F2X7_9PORP</name>
<dbReference type="Proteomes" id="UP000030146">
    <property type="component" value="Unassembled WGS sequence"/>
</dbReference>
<comment type="caution">
    <text evidence="1">The sequence shown here is derived from an EMBL/GenBank/DDBJ whole genome shotgun (WGS) entry which is preliminary data.</text>
</comment>
<evidence type="ECO:0000313" key="1">
    <source>
        <dbReference type="EMBL" id="KGN85371.1"/>
    </source>
</evidence>
<proteinExistence type="predicted"/>
<protein>
    <submittedName>
        <fullName evidence="1">Uncharacterized protein</fullName>
    </submittedName>
</protein>
<accession>A0A0A2F2X7</accession>
<dbReference type="AlphaFoldDB" id="A0A0A2F2X7"/>
<dbReference type="EMBL" id="JRAK01000129">
    <property type="protein sequence ID" value="KGN85371.1"/>
    <property type="molecule type" value="Genomic_DNA"/>
</dbReference>
<evidence type="ECO:0000313" key="2">
    <source>
        <dbReference type="Proteomes" id="UP000030146"/>
    </source>
</evidence>
<gene>
    <name evidence="1" type="ORF">HR15_09760</name>
</gene>